<proteinExistence type="predicted"/>
<reference evidence="2 3" key="2">
    <citation type="journal article" date="2016" name="Genome Announc.">
        <title>Draft Genome Sequence of Erythromycin- and Oxytetracycline-Sensitive Nocardia seriolae Strain U-1 (NBRC 110359).</title>
        <authorList>
            <person name="Imajoh M."/>
            <person name="Sukeda M."/>
            <person name="Shimizu M."/>
            <person name="Yamane J."/>
            <person name="Ohnishi K."/>
            <person name="Oshima S."/>
        </authorList>
    </citation>
    <scope>NUCLEOTIDE SEQUENCE [LARGE SCALE GENOMIC DNA]</scope>
    <source>
        <strain evidence="2 3">U-1</strain>
    </source>
</reference>
<dbReference type="AlphaFoldDB" id="A0ABC9Z4C7"/>
<gene>
    <name evidence="2" type="ORF">NSK11_contig00155-0017</name>
</gene>
<dbReference type="Proteomes" id="UP000037179">
    <property type="component" value="Unassembled WGS sequence"/>
</dbReference>
<comment type="caution">
    <text evidence="2">The sequence shown here is derived from an EMBL/GenBank/DDBJ whole genome shotgun (WGS) entry which is preliminary data.</text>
</comment>
<sequence length="69" mass="7822">MRLAGGTDSRNYLRPRAYRPDPSDLDQWAVTGYTEGGDDPRGQVPRRGALGHGREHLRDRERSCARSVR</sequence>
<feature type="region of interest" description="Disordered" evidence="1">
    <location>
        <begin position="1"/>
        <end position="69"/>
    </location>
</feature>
<name>A0ABC9Z4C7_9NOCA</name>
<dbReference type="EMBL" id="BBYQ01000155">
    <property type="protein sequence ID" value="GAP32385.1"/>
    <property type="molecule type" value="Genomic_DNA"/>
</dbReference>
<evidence type="ECO:0000313" key="2">
    <source>
        <dbReference type="EMBL" id="GAP32385.1"/>
    </source>
</evidence>
<reference evidence="3" key="1">
    <citation type="submission" date="2015-07" db="EMBL/GenBank/DDBJ databases">
        <title>Nocardia seriolae U-1 whole genome shotgun sequence.</title>
        <authorList>
            <person name="Imajoh M."/>
            <person name="Fukumoto Y."/>
            <person name="Sukeda M."/>
            <person name="Yamane J."/>
            <person name="Yamasaki K."/>
            <person name="Shimizu M."/>
            <person name="Ohnishi K."/>
            <person name="Oshima S."/>
        </authorList>
    </citation>
    <scope>NUCLEOTIDE SEQUENCE [LARGE SCALE GENOMIC DNA]</scope>
    <source>
        <strain evidence="3">U-1</strain>
    </source>
</reference>
<accession>A0ABC9Z4C7</accession>
<keyword evidence="3" id="KW-1185">Reference proteome</keyword>
<feature type="compositionally biased region" description="Basic and acidic residues" evidence="1">
    <location>
        <begin position="52"/>
        <end position="69"/>
    </location>
</feature>
<protein>
    <submittedName>
        <fullName evidence="2">Uncharacterized protein</fullName>
    </submittedName>
</protein>
<organism evidence="2 3">
    <name type="scientific">Nocardia seriolae</name>
    <dbReference type="NCBI Taxonomy" id="37332"/>
    <lineage>
        <taxon>Bacteria</taxon>
        <taxon>Bacillati</taxon>
        <taxon>Actinomycetota</taxon>
        <taxon>Actinomycetes</taxon>
        <taxon>Mycobacteriales</taxon>
        <taxon>Nocardiaceae</taxon>
        <taxon>Nocardia</taxon>
    </lineage>
</organism>
<evidence type="ECO:0000313" key="3">
    <source>
        <dbReference type="Proteomes" id="UP000037179"/>
    </source>
</evidence>
<evidence type="ECO:0000256" key="1">
    <source>
        <dbReference type="SAM" id="MobiDB-lite"/>
    </source>
</evidence>